<reference evidence="4" key="1">
    <citation type="submission" date="2017-02" db="UniProtKB">
        <authorList>
            <consortium name="WormBaseParasite"/>
        </authorList>
    </citation>
    <scope>IDENTIFICATION</scope>
</reference>
<keyword evidence="3" id="KW-1185">Reference proteome</keyword>
<dbReference type="EMBL" id="UZAE01001817">
    <property type="protein sequence ID" value="VDN99086.1"/>
    <property type="molecule type" value="Genomic_DNA"/>
</dbReference>
<evidence type="ECO:0000313" key="3">
    <source>
        <dbReference type="Proteomes" id="UP000278807"/>
    </source>
</evidence>
<protein>
    <submittedName>
        <fullName evidence="4">MARVEL domain-containing protein</fullName>
    </submittedName>
</protein>
<keyword evidence="1" id="KW-0812">Transmembrane</keyword>
<dbReference type="WBParaSite" id="HNAJ_0000322801-mRNA-1">
    <property type="protein sequence ID" value="HNAJ_0000322801-mRNA-1"/>
    <property type="gene ID" value="HNAJ_0000322801"/>
</dbReference>
<sequence>MIHAGVKYVVAIIAIIIFTCLAVSLDVNVCGPIFSIRCRNINDSYIQMTGLIATALILFGVAAILSILALMKSLRWIVILEMLVILAGAILMFTALLILYRNTFYWASLMGGVAMSLAFETAAFLLIEMMT</sequence>
<keyword evidence="1" id="KW-0472">Membrane</keyword>
<evidence type="ECO:0000313" key="2">
    <source>
        <dbReference type="EMBL" id="VDN99086.1"/>
    </source>
</evidence>
<dbReference type="AlphaFoldDB" id="A0A0R3T840"/>
<feature type="transmembrane region" description="Helical" evidence="1">
    <location>
        <begin position="77"/>
        <end position="98"/>
    </location>
</feature>
<organism evidence="4">
    <name type="scientific">Rodentolepis nana</name>
    <name type="common">Dwarf tapeworm</name>
    <name type="synonym">Hymenolepis nana</name>
    <dbReference type="NCBI Taxonomy" id="102285"/>
    <lineage>
        <taxon>Eukaryota</taxon>
        <taxon>Metazoa</taxon>
        <taxon>Spiralia</taxon>
        <taxon>Lophotrochozoa</taxon>
        <taxon>Platyhelminthes</taxon>
        <taxon>Cestoda</taxon>
        <taxon>Eucestoda</taxon>
        <taxon>Cyclophyllidea</taxon>
        <taxon>Hymenolepididae</taxon>
        <taxon>Rodentolepis</taxon>
    </lineage>
</organism>
<gene>
    <name evidence="2" type="ORF">HNAJ_LOCUS3227</name>
</gene>
<evidence type="ECO:0000256" key="1">
    <source>
        <dbReference type="SAM" id="Phobius"/>
    </source>
</evidence>
<feature type="transmembrane region" description="Helical" evidence="1">
    <location>
        <begin position="7"/>
        <end position="25"/>
    </location>
</feature>
<feature type="transmembrane region" description="Helical" evidence="1">
    <location>
        <begin position="45"/>
        <end position="70"/>
    </location>
</feature>
<reference evidence="2 3" key="2">
    <citation type="submission" date="2018-11" db="EMBL/GenBank/DDBJ databases">
        <authorList>
            <consortium name="Pathogen Informatics"/>
        </authorList>
    </citation>
    <scope>NUCLEOTIDE SEQUENCE [LARGE SCALE GENOMIC DNA]</scope>
</reference>
<proteinExistence type="predicted"/>
<accession>A0A0R3T840</accession>
<dbReference type="Proteomes" id="UP000278807">
    <property type="component" value="Unassembled WGS sequence"/>
</dbReference>
<dbReference type="OrthoDB" id="6244121at2759"/>
<keyword evidence="1" id="KW-1133">Transmembrane helix</keyword>
<evidence type="ECO:0000313" key="4">
    <source>
        <dbReference type="WBParaSite" id="HNAJ_0000322801-mRNA-1"/>
    </source>
</evidence>
<feature type="transmembrane region" description="Helical" evidence="1">
    <location>
        <begin position="104"/>
        <end position="127"/>
    </location>
</feature>
<name>A0A0R3T840_RODNA</name>